<comment type="caution">
    <text evidence="2">The sequence shown here is derived from an EMBL/GenBank/DDBJ whole genome shotgun (WGS) entry which is preliminary data.</text>
</comment>
<dbReference type="AlphaFoldDB" id="A0A6P2BUG6"/>
<keyword evidence="3" id="KW-1185">Reference proteome</keyword>
<keyword evidence="2" id="KW-0560">Oxidoreductase</keyword>
<dbReference type="SUPFAM" id="SSF54593">
    <property type="entry name" value="Glyoxalase/Bleomycin resistance protein/Dihydroxybiphenyl dioxygenase"/>
    <property type="match status" value="1"/>
</dbReference>
<dbReference type="Gene3D" id="3.10.180.10">
    <property type="entry name" value="2,3-Dihydroxybiphenyl 1,2-Dioxygenase, domain 1"/>
    <property type="match status" value="2"/>
</dbReference>
<dbReference type="InterPro" id="IPR037523">
    <property type="entry name" value="VOC_core"/>
</dbReference>
<evidence type="ECO:0000313" key="2">
    <source>
        <dbReference type="EMBL" id="TVZ02732.1"/>
    </source>
</evidence>
<sequence length="302" mass="32743">MYHPSFHAPDLGEVEAWFERVFGAPSTNIYETFKGRETGNYPTNYSTFTPMADVLMDTIQPTLYVLNGVQQYASVDRPHLKTIGWFDDNPEAVYQALRGAGVAMVDQFGKPADSEQAPRSAGSGAMPIYFTTPESAGLRHEFLPDFPFGLDHRNAPGWTAAAAPEGPLGLQLCAYHTLLTDDPVRALHTLVDALGGTVFHAGRDEVIGADASYVALGDSVLQVAVPDQGTAAYADWTTTAPNDTYHSLTFKVADLDRAAEHLKSQGVGIRSRTEDFLVTDPDTSINVPWGFTTHLVPGDPRA</sequence>
<evidence type="ECO:0000313" key="3">
    <source>
        <dbReference type="Proteomes" id="UP000460272"/>
    </source>
</evidence>
<keyword evidence="2" id="KW-0223">Dioxygenase</keyword>
<dbReference type="Proteomes" id="UP000460272">
    <property type="component" value="Unassembled WGS sequence"/>
</dbReference>
<organism evidence="2 3">
    <name type="scientific">Trebonia kvetii</name>
    <dbReference type="NCBI Taxonomy" id="2480626"/>
    <lineage>
        <taxon>Bacteria</taxon>
        <taxon>Bacillati</taxon>
        <taxon>Actinomycetota</taxon>
        <taxon>Actinomycetes</taxon>
        <taxon>Streptosporangiales</taxon>
        <taxon>Treboniaceae</taxon>
        <taxon>Trebonia</taxon>
    </lineage>
</organism>
<dbReference type="InterPro" id="IPR029068">
    <property type="entry name" value="Glyas_Bleomycin-R_OHBP_Dase"/>
</dbReference>
<feature type="domain" description="VOC" evidence="1">
    <location>
        <begin position="171"/>
        <end position="302"/>
    </location>
</feature>
<dbReference type="EMBL" id="RPFW01000005">
    <property type="protein sequence ID" value="TVZ02732.1"/>
    <property type="molecule type" value="Genomic_DNA"/>
</dbReference>
<dbReference type="PROSITE" id="PS51819">
    <property type="entry name" value="VOC"/>
    <property type="match status" value="1"/>
</dbReference>
<dbReference type="OrthoDB" id="5141990at2"/>
<proteinExistence type="predicted"/>
<evidence type="ECO:0000259" key="1">
    <source>
        <dbReference type="PROSITE" id="PS51819"/>
    </source>
</evidence>
<accession>A0A6P2BUG6</accession>
<gene>
    <name evidence="2" type="ORF">EAS64_26490</name>
</gene>
<dbReference type="GO" id="GO:0051213">
    <property type="term" value="F:dioxygenase activity"/>
    <property type="evidence" value="ECO:0007669"/>
    <property type="project" value="UniProtKB-KW"/>
</dbReference>
<name>A0A6P2BUG6_9ACTN</name>
<protein>
    <submittedName>
        <fullName evidence="2">Glyoxalase/bleomycin resistance/dioxygenase family protein</fullName>
    </submittedName>
</protein>
<reference evidence="2 3" key="1">
    <citation type="submission" date="2018-11" db="EMBL/GenBank/DDBJ databases">
        <title>Trebonia kvetii gen.nov., sp.nov., a novel acidophilic actinobacterium, and proposal of the new actinobacterial family Treboniaceae fam. nov.</title>
        <authorList>
            <person name="Rapoport D."/>
            <person name="Sagova-Mareckova M."/>
            <person name="Sedlacek I."/>
            <person name="Provaznik J."/>
            <person name="Kralova S."/>
            <person name="Pavlinic D."/>
            <person name="Benes V."/>
            <person name="Kopecky J."/>
        </authorList>
    </citation>
    <scope>NUCLEOTIDE SEQUENCE [LARGE SCALE GENOMIC DNA]</scope>
    <source>
        <strain evidence="2 3">15Tr583</strain>
    </source>
</reference>